<dbReference type="SUPFAM" id="SSF53649">
    <property type="entry name" value="Alkaline phosphatase-like"/>
    <property type="match status" value="1"/>
</dbReference>
<gene>
    <name evidence="2" type="ORF">S01H1_38733</name>
</gene>
<evidence type="ECO:0008006" key="3">
    <source>
        <dbReference type="Google" id="ProtNLM"/>
    </source>
</evidence>
<organism evidence="2">
    <name type="scientific">marine sediment metagenome</name>
    <dbReference type="NCBI Taxonomy" id="412755"/>
    <lineage>
        <taxon>unclassified sequences</taxon>
        <taxon>metagenomes</taxon>
        <taxon>ecological metagenomes</taxon>
    </lineage>
</organism>
<sequence length="80" mass="9706">YKMNIYHNLKESIQPQGELFDMQNDKDEFHNLWKNPSYFEVKNRLMKNLIEWLFQQEIRSGTRGGDSFPNSLQRLDNKLK</sequence>
<evidence type="ECO:0000256" key="1">
    <source>
        <dbReference type="SAM" id="MobiDB-lite"/>
    </source>
</evidence>
<dbReference type="Gene3D" id="3.40.720.10">
    <property type="entry name" value="Alkaline Phosphatase, subunit A"/>
    <property type="match status" value="1"/>
</dbReference>
<dbReference type="InterPro" id="IPR017850">
    <property type="entry name" value="Alkaline_phosphatase_core_sf"/>
</dbReference>
<feature type="region of interest" description="Disordered" evidence="1">
    <location>
        <begin position="60"/>
        <end position="80"/>
    </location>
</feature>
<evidence type="ECO:0000313" key="2">
    <source>
        <dbReference type="EMBL" id="GAG07408.1"/>
    </source>
</evidence>
<accession>X0V4G9</accession>
<comment type="caution">
    <text evidence="2">The sequence shown here is derived from an EMBL/GenBank/DDBJ whole genome shotgun (WGS) entry which is preliminary data.</text>
</comment>
<name>X0V4G9_9ZZZZ</name>
<reference evidence="2" key="1">
    <citation type="journal article" date="2014" name="Front. Microbiol.">
        <title>High frequency of phylogenetically diverse reductive dehalogenase-homologous genes in deep subseafloor sedimentary metagenomes.</title>
        <authorList>
            <person name="Kawai M."/>
            <person name="Futagami T."/>
            <person name="Toyoda A."/>
            <person name="Takaki Y."/>
            <person name="Nishi S."/>
            <person name="Hori S."/>
            <person name="Arai W."/>
            <person name="Tsubouchi T."/>
            <person name="Morono Y."/>
            <person name="Uchiyama I."/>
            <person name="Ito T."/>
            <person name="Fujiyama A."/>
            <person name="Inagaki F."/>
            <person name="Takami H."/>
        </authorList>
    </citation>
    <scope>NUCLEOTIDE SEQUENCE</scope>
    <source>
        <strain evidence="2">Expedition CK06-06</strain>
    </source>
</reference>
<dbReference type="EMBL" id="BARS01024399">
    <property type="protein sequence ID" value="GAG07408.1"/>
    <property type="molecule type" value="Genomic_DNA"/>
</dbReference>
<dbReference type="AlphaFoldDB" id="X0V4G9"/>
<feature type="non-terminal residue" evidence="2">
    <location>
        <position position="1"/>
    </location>
</feature>
<protein>
    <recommendedName>
        <fullName evidence="3">N-sulphoglucosamine sulphohydrolase C-terminal domain-containing protein</fullName>
    </recommendedName>
</protein>
<proteinExistence type="predicted"/>